<dbReference type="PANTHER" id="PTHR48079:SF8">
    <property type="entry name" value="NAD(P)-BINDING DOMAIN-CONTAINING PROTEIN"/>
    <property type="match status" value="1"/>
</dbReference>
<evidence type="ECO:0000259" key="1">
    <source>
        <dbReference type="Pfam" id="PF13460"/>
    </source>
</evidence>
<reference evidence="2 3" key="1">
    <citation type="submission" date="2024-02" db="EMBL/GenBank/DDBJ databases">
        <title>De novo assembly and annotation of 12 fungi associated with fruit tree decline syndrome in Ontario, Canada.</title>
        <authorList>
            <person name="Sulman M."/>
            <person name="Ellouze W."/>
            <person name="Ilyukhin E."/>
        </authorList>
    </citation>
    <scope>NUCLEOTIDE SEQUENCE [LARGE SCALE GENOMIC DNA]</scope>
    <source>
        <strain evidence="2 3">M1-105</strain>
    </source>
</reference>
<dbReference type="InterPro" id="IPR051783">
    <property type="entry name" value="NAD(P)-dependent_oxidoreduct"/>
</dbReference>
<evidence type="ECO:0000313" key="2">
    <source>
        <dbReference type="EMBL" id="KAL1637463.1"/>
    </source>
</evidence>
<dbReference type="SUPFAM" id="SSF51735">
    <property type="entry name" value="NAD(P)-binding Rossmann-fold domains"/>
    <property type="match status" value="1"/>
</dbReference>
<dbReference type="InterPro" id="IPR036291">
    <property type="entry name" value="NAD(P)-bd_dom_sf"/>
</dbReference>
<organism evidence="2 3">
    <name type="scientific">Neofusicoccum ribis</name>
    <dbReference type="NCBI Taxonomy" id="45134"/>
    <lineage>
        <taxon>Eukaryota</taxon>
        <taxon>Fungi</taxon>
        <taxon>Dikarya</taxon>
        <taxon>Ascomycota</taxon>
        <taxon>Pezizomycotina</taxon>
        <taxon>Dothideomycetes</taxon>
        <taxon>Dothideomycetes incertae sedis</taxon>
        <taxon>Botryosphaeriales</taxon>
        <taxon>Botryosphaeriaceae</taxon>
        <taxon>Neofusicoccum</taxon>
    </lineage>
</organism>
<dbReference type="PANTHER" id="PTHR48079">
    <property type="entry name" value="PROTEIN YEEZ"/>
    <property type="match status" value="1"/>
</dbReference>
<dbReference type="Gene3D" id="3.40.50.720">
    <property type="entry name" value="NAD(P)-binding Rossmann-like Domain"/>
    <property type="match status" value="1"/>
</dbReference>
<protein>
    <recommendedName>
        <fullName evidence="1">NAD(P)-binding domain-containing protein</fullName>
    </recommendedName>
</protein>
<keyword evidence="3" id="KW-1185">Reference proteome</keyword>
<name>A0ABR3TD42_9PEZI</name>
<dbReference type="Proteomes" id="UP001521116">
    <property type="component" value="Unassembled WGS sequence"/>
</dbReference>
<comment type="caution">
    <text evidence="2">The sequence shown here is derived from an EMBL/GenBank/DDBJ whole genome shotgun (WGS) entry which is preliminary data.</text>
</comment>
<accession>A0ABR3TD42</accession>
<gene>
    <name evidence="2" type="ORF">SLS56_000601</name>
</gene>
<dbReference type="InterPro" id="IPR016040">
    <property type="entry name" value="NAD(P)-bd_dom"/>
</dbReference>
<feature type="domain" description="NAD(P)-binding" evidence="1">
    <location>
        <begin position="8"/>
        <end position="82"/>
    </location>
</feature>
<evidence type="ECO:0000313" key="3">
    <source>
        <dbReference type="Proteomes" id="UP001521116"/>
    </source>
</evidence>
<sequence length="340" mass="36601">MTKIFLTGASGYIGGDVLHRLAGAHPEYEISALVRDAQKGSQIASKFPSIKIVSGDLDDASTVESEASKADVVLHLAATGHLNSVQSIFKGLTGTSRAKPAFWIQVSGATLLSAPEIASKTFGEPSDKVYNDFERVEEIRALARQFPSRAVDNFILDKAPGVKTALVVPAIIYGPGRGPVNQRSVQVPELSRVTIQRGKGIQVKKGLSTWDNVHIQDLSTIFLRLVERAAEADSSKPYWNQDGVYFTGSGSIPFSEISQLVAQAAFEKGYSKSADVDQVSVEEADQLSPHGGILWGTNARCEAQRAAELLGWKTVQKSLEEEIPETVAAEAQRLGVTPKI</sequence>
<proteinExistence type="predicted"/>
<dbReference type="EMBL" id="JAJVDC020000003">
    <property type="protein sequence ID" value="KAL1637463.1"/>
    <property type="molecule type" value="Genomic_DNA"/>
</dbReference>
<dbReference type="Pfam" id="PF13460">
    <property type="entry name" value="NAD_binding_10"/>
    <property type="match status" value="1"/>
</dbReference>